<evidence type="ECO:0000313" key="2">
    <source>
        <dbReference type="EMBL" id="MET1475602.1"/>
    </source>
</evidence>
<dbReference type="EMBL" id="JBEWCH010000008">
    <property type="protein sequence ID" value="MET1475602.1"/>
    <property type="molecule type" value="Genomic_DNA"/>
</dbReference>
<organism evidence="2 3">
    <name type="scientific">Burkholderia sola</name>
    <dbReference type="NCBI Taxonomy" id="2843302"/>
    <lineage>
        <taxon>Bacteria</taxon>
        <taxon>Pseudomonadati</taxon>
        <taxon>Pseudomonadota</taxon>
        <taxon>Betaproteobacteria</taxon>
        <taxon>Burkholderiales</taxon>
        <taxon>Burkholderiaceae</taxon>
        <taxon>Burkholderia</taxon>
        <taxon>Burkholderia cepacia complex</taxon>
    </lineage>
</organism>
<sequence>MNDLTGQASKADSEIEADGDRTTCSGYERLDDASKPDCAGFALEDFDLDDIEVIESKVFA</sequence>
<proteinExistence type="predicted"/>
<protein>
    <submittedName>
        <fullName evidence="2">TglA family RiPP</fullName>
    </submittedName>
</protein>
<reference evidence="2 3" key="1">
    <citation type="submission" date="2024-06" db="EMBL/GenBank/DDBJ databases">
        <title>Burkholderia sola in Mexico.</title>
        <authorList>
            <person name="Estrada P."/>
        </authorList>
    </citation>
    <scope>NUCLEOTIDE SEQUENCE [LARGE SCALE GENOMIC DNA]</scope>
    <source>
        <strain evidence="2 3">CpTa8-5</strain>
    </source>
</reference>
<dbReference type="NCBIfam" id="NF038377">
    <property type="entry name" value="TglA_fam_RiPP"/>
    <property type="match status" value="1"/>
</dbReference>
<evidence type="ECO:0000256" key="1">
    <source>
        <dbReference type="SAM" id="MobiDB-lite"/>
    </source>
</evidence>
<feature type="compositionally biased region" description="Polar residues" evidence="1">
    <location>
        <begin position="1"/>
        <end position="10"/>
    </location>
</feature>
<dbReference type="Proteomes" id="UP001548587">
    <property type="component" value="Unassembled WGS sequence"/>
</dbReference>
<comment type="caution">
    <text evidence="2">The sequence shown here is derived from an EMBL/GenBank/DDBJ whole genome shotgun (WGS) entry which is preliminary data.</text>
</comment>
<gene>
    <name evidence="2" type="ORF">ABXL37_15200</name>
</gene>
<keyword evidence="3" id="KW-1185">Reference proteome</keyword>
<dbReference type="RefSeq" id="WP_209925948.1">
    <property type="nucleotide sequence ID" value="NZ_JBEWCH010000008.1"/>
</dbReference>
<accession>A0ABV2C915</accession>
<evidence type="ECO:0000313" key="3">
    <source>
        <dbReference type="Proteomes" id="UP001548587"/>
    </source>
</evidence>
<name>A0ABV2C915_9BURK</name>
<feature type="region of interest" description="Disordered" evidence="1">
    <location>
        <begin position="1"/>
        <end position="23"/>
    </location>
</feature>